<dbReference type="PANTHER" id="PTHR31332">
    <property type="entry name" value="7-HYDROXYMETHYL CHLOROPHYLL A REDUCTASE, CHLOROPLASTIC"/>
    <property type="match status" value="1"/>
</dbReference>
<dbReference type="Pfam" id="PF04432">
    <property type="entry name" value="FrhB_FdhB_C"/>
    <property type="match status" value="1"/>
</dbReference>
<evidence type="ECO:0000313" key="3">
    <source>
        <dbReference type="EMBL" id="TET77968.1"/>
    </source>
</evidence>
<dbReference type="GO" id="GO:0052592">
    <property type="term" value="F:oxidoreductase activity, acting on CH or CH2 groups, with an iron-sulfur protein as acceptor"/>
    <property type="evidence" value="ECO:0007669"/>
    <property type="project" value="TreeGrafter"/>
</dbReference>
<comment type="caution">
    <text evidence="3">The sequence shown here is derived from an EMBL/GenBank/DDBJ whole genome shotgun (WGS) entry which is preliminary data.</text>
</comment>
<dbReference type="AlphaFoldDB" id="A0A523XFD3"/>
<gene>
    <name evidence="3" type="ORF">E3J38_09185</name>
</gene>
<name>A0A523XFD3_UNCT6</name>
<evidence type="ECO:0000259" key="1">
    <source>
        <dbReference type="Pfam" id="PF04422"/>
    </source>
</evidence>
<dbReference type="Pfam" id="PF04422">
    <property type="entry name" value="FrhB_FdhB_N"/>
    <property type="match status" value="1"/>
</dbReference>
<dbReference type="Proteomes" id="UP000315534">
    <property type="component" value="Unassembled WGS sequence"/>
</dbReference>
<feature type="domain" description="Coenzyme F420 hydrogenase/dehydrogenase beta subunit N-terminal" evidence="1">
    <location>
        <begin position="8"/>
        <end position="78"/>
    </location>
</feature>
<dbReference type="InterPro" id="IPR007516">
    <property type="entry name" value="Co_F420_Hydgase/DH_bsu_N"/>
</dbReference>
<dbReference type="InterPro" id="IPR007525">
    <property type="entry name" value="FrhB_FdhB_C"/>
</dbReference>
<dbReference type="EMBL" id="SOIP01000528">
    <property type="protein sequence ID" value="TET77968.1"/>
    <property type="molecule type" value="Genomic_DNA"/>
</dbReference>
<organism evidence="3 4">
    <name type="scientific">candidate division TA06 bacterium</name>
    <dbReference type="NCBI Taxonomy" id="2250710"/>
    <lineage>
        <taxon>Bacteria</taxon>
        <taxon>Bacteria division TA06</taxon>
    </lineage>
</organism>
<reference evidence="3 4" key="1">
    <citation type="submission" date="2019-03" db="EMBL/GenBank/DDBJ databases">
        <title>Metabolic potential of uncultured bacteria and archaea associated with petroleum seepage in deep-sea sediments.</title>
        <authorList>
            <person name="Dong X."/>
            <person name="Hubert C."/>
        </authorList>
    </citation>
    <scope>NUCLEOTIDE SEQUENCE [LARGE SCALE GENOMIC DNA]</scope>
    <source>
        <strain evidence="3">E29_bin36</strain>
    </source>
</reference>
<dbReference type="PANTHER" id="PTHR31332:SF0">
    <property type="entry name" value="7-HYDROXYMETHYL CHLOROPHYLL A REDUCTASE, CHLOROPLASTIC"/>
    <property type="match status" value="1"/>
</dbReference>
<accession>A0A523XFD3</accession>
<proteinExistence type="predicted"/>
<evidence type="ECO:0008006" key="5">
    <source>
        <dbReference type="Google" id="ProtNLM"/>
    </source>
</evidence>
<evidence type="ECO:0000259" key="2">
    <source>
        <dbReference type="Pfam" id="PF04432"/>
    </source>
</evidence>
<evidence type="ECO:0000313" key="4">
    <source>
        <dbReference type="Proteomes" id="UP000315534"/>
    </source>
</evidence>
<dbReference type="InterPro" id="IPR045220">
    <property type="entry name" value="FRHB/FDHB/HCAR-like"/>
</dbReference>
<feature type="domain" description="Coenzyme F420 hydrogenase/dehydrogenase beta subunit C-terminal" evidence="2">
    <location>
        <begin position="106"/>
        <end position="253"/>
    </location>
</feature>
<sequence>IGDYQRITSAQTTNKKIRRICTDGGVVTSLLLYLLERNLINGAIVSKKMGRFARKAIVARTREELIEAAGSTFSGSLHLEELGGKYTTYTPILSTVKSLEKGYLHDIAVVGTPCQIKAIRKMQCLGVIPAHLIKYTIGLFCIENFSFDDIAREMLEKKLNVNLEEIVKLNIKDDFIITLTKGLTIHIPLEEVHEVARPACFTCKDFSNEYADISVGGLGSSNGYTTTLIRTEVGASIYDGALREGYIQERAFENAEEGKLEKTKMFAKIVSFARRKRIRAEERLSELAGGEGVGGKV</sequence>
<feature type="non-terminal residue" evidence="3">
    <location>
        <position position="1"/>
    </location>
</feature>
<protein>
    <recommendedName>
        <fullName evidence="5">Coenzyme F420 hydrogenase</fullName>
    </recommendedName>
</protein>